<feature type="domain" description="Peptidase S33 tripeptidyl aminopeptidase-like C-terminal" evidence="5">
    <location>
        <begin position="435"/>
        <end position="531"/>
    </location>
</feature>
<evidence type="ECO:0000256" key="1">
    <source>
        <dbReference type="ARBA" id="ARBA00010088"/>
    </source>
</evidence>
<gene>
    <name evidence="6" type="ORF">BDW47DRAFT_108370</name>
</gene>
<evidence type="ECO:0000256" key="3">
    <source>
        <dbReference type="SAM" id="SignalP"/>
    </source>
</evidence>
<dbReference type="InterPro" id="IPR051601">
    <property type="entry name" value="Serine_prot/Carboxylest_S33"/>
</dbReference>
<name>A0A2I2F7C0_ASPCN</name>
<evidence type="ECO:0000256" key="2">
    <source>
        <dbReference type="ARBA" id="ARBA00022801"/>
    </source>
</evidence>
<evidence type="ECO:0000259" key="5">
    <source>
        <dbReference type="Pfam" id="PF08386"/>
    </source>
</evidence>
<dbReference type="AlphaFoldDB" id="A0A2I2F7C0"/>
<dbReference type="Proteomes" id="UP000234585">
    <property type="component" value="Unassembled WGS sequence"/>
</dbReference>
<dbReference type="STRING" id="41067.A0A2I2F7C0"/>
<dbReference type="Pfam" id="PF00561">
    <property type="entry name" value="Abhydrolase_1"/>
    <property type="match status" value="1"/>
</dbReference>
<dbReference type="Gene3D" id="3.40.50.1820">
    <property type="entry name" value="alpha/beta hydrolase"/>
    <property type="match status" value="1"/>
</dbReference>
<organism evidence="6 7">
    <name type="scientific">Aspergillus candidus</name>
    <dbReference type="NCBI Taxonomy" id="41067"/>
    <lineage>
        <taxon>Eukaryota</taxon>
        <taxon>Fungi</taxon>
        <taxon>Dikarya</taxon>
        <taxon>Ascomycota</taxon>
        <taxon>Pezizomycotina</taxon>
        <taxon>Eurotiomycetes</taxon>
        <taxon>Eurotiomycetidae</taxon>
        <taxon>Eurotiales</taxon>
        <taxon>Aspergillaceae</taxon>
        <taxon>Aspergillus</taxon>
        <taxon>Aspergillus subgen. Circumdati</taxon>
    </lineage>
</organism>
<keyword evidence="7" id="KW-1185">Reference proteome</keyword>
<feature type="chain" id="PRO_5014179590" evidence="3">
    <location>
        <begin position="19"/>
        <end position="553"/>
    </location>
</feature>
<accession>A0A2I2F7C0</accession>
<sequence>MWPLIAAFSLLSSTIVQALPHTNSTHHLPKELKWRPCNLPFPKSLKDQITVPIDCATLKVPLDYTKPKLGKTLDIQLVKVHATKEPRKGSVIFNPGGPKSSGVEEVVVKGPKYVETLGGQFDVIGFDPRGTGHTMPYICNMAAAQENKTEKKTRSTPASLPQDDMWNILKSKAWHDGGLLATACHKSLKDTGHLYGTAFVARDMLRIVDALNEDGKLRFWGRSYSTALGQTFAAMFPDRVGRMLLDSILLADDYYSGYWAATVAQTEASLDNFFTECIAAGPELCPFANFTGPDTKPKDLSAALGKVFQELIDKPIVLPKNYPTTNIPWWQPGEIKLLEQIKYSIFSTLYQPSSFIPLMASISSALSREWDLWMKAGEAAPTTPSSSPEPAWNLQQHAFHGIACSDAKFRAKSPEDMYSLLQYQSSKGSFADGFLPQVWPCAQWKMDAAERYEGSWRNITTSFPIMLANSPYDPVTPMASAYDVSAGFKDSRVVVHEGHGHGIMNHPSACTIHAIKEYFSDGKLPEHGTRCKPDKTGFEEGKVKPRWWEKLGV</sequence>
<protein>
    <submittedName>
        <fullName evidence="6">Alpha/beta-hydrolase</fullName>
    </submittedName>
</protein>
<dbReference type="Pfam" id="PF08386">
    <property type="entry name" value="Abhydrolase_4"/>
    <property type="match status" value="1"/>
</dbReference>
<feature type="domain" description="AB hydrolase-1" evidence="4">
    <location>
        <begin position="91"/>
        <end position="254"/>
    </location>
</feature>
<dbReference type="InterPro" id="IPR013595">
    <property type="entry name" value="Pept_S33_TAP-like_C"/>
</dbReference>
<comment type="similarity">
    <text evidence="1">Belongs to the peptidase S33 family.</text>
</comment>
<dbReference type="OrthoDB" id="425534at2759"/>
<dbReference type="EMBL" id="KZ559150">
    <property type="protein sequence ID" value="PLB36524.1"/>
    <property type="molecule type" value="Genomic_DNA"/>
</dbReference>
<proteinExistence type="inferred from homology"/>
<dbReference type="PANTHER" id="PTHR43248:SF25">
    <property type="entry name" value="AB HYDROLASE-1 DOMAIN-CONTAINING PROTEIN-RELATED"/>
    <property type="match status" value="1"/>
</dbReference>
<evidence type="ECO:0000259" key="4">
    <source>
        <dbReference type="Pfam" id="PF00561"/>
    </source>
</evidence>
<feature type="signal peptide" evidence="3">
    <location>
        <begin position="1"/>
        <end position="18"/>
    </location>
</feature>
<dbReference type="GeneID" id="36520375"/>
<evidence type="ECO:0000313" key="7">
    <source>
        <dbReference type="Proteomes" id="UP000234585"/>
    </source>
</evidence>
<dbReference type="RefSeq" id="XP_024670536.1">
    <property type="nucleotide sequence ID" value="XM_024813215.1"/>
</dbReference>
<evidence type="ECO:0000313" key="6">
    <source>
        <dbReference type="EMBL" id="PLB36524.1"/>
    </source>
</evidence>
<dbReference type="InterPro" id="IPR000073">
    <property type="entry name" value="AB_hydrolase_1"/>
</dbReference>
<reference evidence="6 7" key="1">
    <citation type="submission" date="2017-12" db="EMBL/GenBank/DDBJ databases">
        <authorList>
            <consortium name="DOE Joint Genome Institute"/>
            <person name="Haridas S."/>
            <person name="Kjaerbolling I."/>
            <person name="Vesth T.C."/>
            <person name="Frisvad J.C."/>
            <person name="Nybo J.L."/>
            <person name="Theobald S."/>
            <person name="Kuo A."/>
            <person name="Bowyer P."/>
            <person name="Matsuda Y."/>
            <person name="Mondo S."/>
            <person name="Lyhne E.K."/>
            <person name="Kogle M.E."/>
            <person name="Clum A."/>
            <person name="Lipzen A."/>
            <person name="Salamov A."/>
            <person name="Ngan C.Y."/>
            <person name="Daum C."/>
            <person name="Chiniquy J."/>
            <person name="Barry K."/>
            <person name="LaButti K."/>
            <person name="Simmons B.A."/>
            <person name="Magnuson J.K."/>
            <person name="Mortensen U.H."/>
            <person name="Larsen T.O."/>
            <person name="Grigoriev I.V."/>
            <person name="Baker S.E."/>
            <person name="Andersen M.R."/>
            <person name="Nordberg H.P."/>
            <person name="Cantor M.N."/>
            <person name="Hua S.X."/>
        </authorList>
    </citation>
    <scope>NUCLEOTIDE SEQUENCE [LARGE SCALE GENOMIC DNA]</scope>
    <source>
        <strain evidence="6 7">CBS 102.13</strain>
    </source>
</reference>
<keyword evidence="3" id="KW-0732">Signal</keyword>
<dbReference type="InterPro" id="IPR029058">
    <property type="entry name" value="AB_hydrolase_fold"/>
</dbReference>
<dbReference type="SUPFAM" id="SSF53474">
    <property type="entry name" value="alpha/beta-Hydrolases"/>
    <property type="match status" value="1"/>
</dbReference>
<dbReference type="GO" id="GO:0016787">
    <property type="term" value="F:hydrolase activity"/>
    <property type="evidence" value="ECO:0007669"/>
    <property type="project" value="UniProtKB-KW"/>
</dbReference>
<dbReference type="PANTHER" id="PTHR43248">
    <property type="entry name" value="2-SUCCINYL-6-HYDROXY-2,4-CYCLOHEXADIENE-1-CARBOXYLATE SYNTHASE"/>
    <property type="match status" value="1"/>
</dbReference>
<keyword evidence="2 6" id="KW-0378">Hydrolase</keyword>